<accession>A0A7C3KH49</accession>
<dbReference type="AlphaFoldDB" id="A0A7C3KH49"/>
<proteinExistence type="predicted"/>
<evidence type="ECO:0008006" key="2">
    <source>
        <dbReference type="Google" id="ProtNLM"/>
    </source>
</evidence>
<name>A0A7C3KH49_9CYAN</name>
<comment type="caution">
    <text evidence="1">The sequence shown here is derived from an EMBL/GenBank/DDBJ whole genome shotgun (WGS) entry which is preliminary data.</text>
</comment>
<reference evidence="1" key="1">
    <citation type="journal article" date="2020" name="mSystems">
        <title>Genome- and Community-Level Interaction Insights into Carbon Utilization and Element Cycling Functions of Hydrothermarchaeota in Hydrothermal Sediment.</title>
        <authorList>
            <person name="Zhou Z."/>
            <person name="Liu Y."/>
            <person name="Xu W."/>
            <person name="Pan J."/>
            <person name="Luo Z.H."/>
            <person name="Li M."/>
        </authorList>
    </citation>
    <scope>NUCLEOTIDE SEQUENCE [LARGE SCALE GENOMIC DNA]</scope>
    <source>
        <strain evidence="1">SpSt-418</strain>
    </source>
</reference>
<sequence length="205" mass="22691">MTDIPINLAVEDALSEAVLRSMLNQSRRPFTVGNCLSRGGYGYLKKIIPGINHAAKGMPYLVLTDLDNADCPLAIISSWLSQPKHPNLIFRVAIIEVEAWLLAHREAFSEFLGISANSIPSNVDEIPDPKQLLINLARKSPRRSVRDAIVPAPGSTAKIGKDYNGQLIQFVQQSWQVDSAKINSQSLQRAMNAIMSFEPIWENNV</sequence>
<protein>
    <recommendedName>
        <fullName evidence="2">DUF4276 family protein</fullName>
    </recommendedName>
</protein>
<dbReference type="EMBL" id="DSRU01000226">
    <property type="protein sequence ID" value="HFM99122.1"/>
    <property type="molecule type" value="Genomic_DNA"/>
</dbReference>
<gene>
    <name evidence="1" type="ORF">ENR64_15460</name>
</gene>
<organism evidence="1">
    <name type="scientific">Oscillatoriales cyanobacterium SpSt-418</name>
    <dbReference type="NCBI Taxonomy" id="2282169"/>
    <lineage>
        <taxon>Bacteria</taxon>
        <taxon>Bacillati</taxon>
        <taxon>Cyanobacteriota</taxon>
        <taxon>Cyanophyceae</taxon>
        <taxon>Oscillatoriophycideae</taxon>
        <taxon>Oscillatoriales</taxon>
    </lineage>
</organism>
<evidence type="ECO:0000313" key="1">
    <source>
        <dbReference type="EMBL" id="HFM99122.1"/>
    </source>
</evidence>